<accession>A0A7X0EF79</accession>
<evidence type="ECO:0000313" key="1">
    <source>
        <dbReference type="EMBL" id="MBB6254712.1"/>
    </source>
</evidence>
<dbReference type="Proteomes" id="UP000539175">
    <property type="component" value="Unassembled WGS sequence"/>
</dbReference>
<dbReference type="NCBIfam" id="TIGR02574">
    <property type="entry name" value="stabl_TIGR02574"/>
    <property type="match status" value="1"/>
</dbReference>
<comment type="caution">
    <text evidence="1">The sequence shown here is derived from an EMBL/GenBank/DDBJ whole genome shotgun (WGS) entry which is preliminary data.</text>
</comment>
<dbReference type="EMBL" id="JACIIZ010000019">
    <property type="protein sequence ID" value="MBB6254712.1"/>
    <property type="molecule type" value="Genomic_DNA"/>
</dbReference>
<protein>
    <submittedName>
        <fullName evidence="1">Putative addiction module component (TIGR02574 family)</fullName>
    </submittedName>
</protein>
<keyword evidence="2" id="KW-1185">Reference proteome</keyword>
<proteinExistence type="predicted"/>
<gene>
    <name evidence="1" type="ORF">FHS74_005302</name>
</gene>
<dbReference type="InterPro" id="IPR013406">
    <property type="entry name" value="CHP02574_addiction_mod"/>
</dbReference>
<organism evidence="1 2">
    <name type="scientific">Nitrospirillum iridis</name>
    <dbReference type="NCBI Taxonomy" id="765888"/>
    <lineage>
        <taxon>Bacteria</taxon>
        <taxon>Pseudomonadati</taxon>
        <taxon>Pseudomonadota</taxon>
        <taxon>Alphaproteobacteria</taxon>
        <taxon>Rhodospirillales</taxon>
        <taxon>Azospirillaceae</taxon>
        <taxon>Nitrospirillum</taxon>
    </lineage>
</organism>
<sequence>MTVLPFDHLTVAERLTLIDELWESLDPQDIPLTDAQKAEVDLRLATVDEDIKHGIPADELLAKLKQRYA</sequence>
<evidence type="ECO:0000313" key="2">
    <source>
        <dbReference type="Proteomes" id="UP000539175"/>
    </source>
</evidence>
<dbReference type="AlphaFoldDB" id="A0A7X0EF79"/>
<reference evidence="1 2" key="1">
    <citation type="submission" date="2020-08" db="EMBL/GenBank/DDBJ databases">
        <title>Genomic Encyclopedia of Type Strains, Phase IV (KMG-IV): sequencing the most valuable type-strain genomes for metagenomic binning, comparative biology and taxonomic classification.</title>
        <authorList>
            <person name="Goeker M."/>
        </authorList>
    </citation>
    <scope>NUCLEOTIDE SEQUENCE [LARGE SCALE GENOMIC DNA]</scope>
    <source>
        <strain evidence="1 2">DSM 22198</strain>
    </source>
</reference>
<dbReference type="RefSeq" id="WP_184807235.1">
    <property type="nucleotide sequence ID" value="NZ_JACIIZ010000019.1"/>
</dbReference>
<name>A0A7X0EF79_9PROT</name>
<dbReference type="Pfam" id="PF09720">
    <property type="entry name" value="Unstab_antitox"/>
    <property type="match status" value="1"/>
</dbReference>